<dbReference type="KEGG" id="halt:IM660_09845"/>
<dbReference type="SUPFAM" id="SSF53383">
    <property type="entry name" value="PLP-dependent transferases"/>
    <property type="match status" value="1"/>
</dbReference>
<protein>
    <submittedName>
        <fullName evidence="7">Aspartate aminotransferase family protein</fullName>
    </submittedName>
</protein>
<keyword evidence="2 5" id="KW-0663">Pyridoxal phosphate</keyword>
<dbReference type="Proteomes" id="UP000593758">
    <property type="component" value="Chromosome"/>
</dbReference>
<dbReference type="InterPro" id="IPR015422">
    <property type="entry name" value="PyrdxlP-dep_Trfase_small"/>
</dbReference>
<dbReference type="RefSeq" id="WP_193499124.1">
    <property type="nucleotide sequence ID" value="NZ_CP063169.1"/>
</dbReference>
<dbReference type="GO" id="GO:0030170">
    <property type="term" value="F:pyridoxal phosphate binding"/>
    <property type="evidence" value="ECO:0007669"/>
    <property type="project" value="InterPro"/>
</dbReference>
<evidence type="ECO:0000313" key="7">
    <source>
        <dbReference type="EMBL" id="QOR72490.1"/>
    </source>
</evidence>
<dbReference type="InterPro" id="IPR002129">
    <property type="entry name" value="PyrdxlP-dep_de-COase"/>
</dbReference>
<evidence type="ECO:0000256" key="2">
    <source>
        <dbReference type="ARBA" id="ARBA00022898"/>
    </source>
</evidence>
<evidence type="ECO:0000256" key="3">
    <source>
        <dbReference type="ARBA" id="ARBA00023239"/>
    </source>
</evidence>
<dbReference type="Pfam" id="PF00282">
    <property type="entry name" value="Pyridoxal_deC"/>
    <property type="match status" value="1"/>
</dbReference>
<dbReference type="InterPro" id="IPR050477">
    <property type="entry name" value="GrpII_AminoAcid_Decarb"/>
</dbReference>
<comment type="similarity">
    <text evidence="4">Belongs to the group II decarboxylase family. Sphingosine-1-phosphate lyase subfamily.</text>
</comment>
<evidence type="ECO:0000256" key="1">
    <source>
        <dbReference type="ARBA" id="ARBA00001933"/>
    </source>
</evidence>
<reference evidence="7 8" key="1">
    <citation type="submission" date="2020-10" db="EMBL/GenBank/DDBJ databases">
        <title>Haloactinobacterium sp. RN3S43, a bacterium isolated from saline soil.</title>
        <authorList>
            <person name="Sun J.-Q."/>
        </authorList>
    </citation>
    <scope>NUCLEOTIDE SEQUENCE [LARGE SCALE GENOMIC DNA]</scope>
    <source>
        <strain evidence="7 8">RN3S43</strain>
    </source>
</reference>
<proteinExistence type="inferred from homology"/>
<evidence type="ECO:0000256" key="6">
    <source>
        <dbReference type="RuleBase" id="RU000382"/>
    </source>
</evidence>
<dbReference type="GO" id="GO:0004058">
    <property type="term" value="F:aromatic-L-amino-acid decarboxylase activity"/>
    <property type="evidence" value="ECO:0007669"/>
    <property type="project" value="UniProtKB-ARBA"/>
</dbReference>
<dbReference type="Gene3D" id="3.40.640.10">
    <property type="entry name" value="Type I PLP-dependent aspartate aminotransferase-like (Major domain)"/>
    <property type="match status" value="1"/>
</dbReference>
<dbReference type="InterPro" id="IPR015421">
    <property type="entry name" value="PyrdxlP-dep_Trfase_major"/>
</dbReference>
<accession>A0A7M1SY44</accession>
<evidence type="ECO:0000256" key="4">
    <source>
        <dbReference type="ARBA" id="ARBA00038302"/>
    </source>
</evidence>
<sequence>MTDDDTTRILAELAQIRRADPPTHGGRVLSYVYDHGRPELDRIAAEAAAMFLPVNGLDPTTFSSVARLERDLVRFTRSVLHGDEDVVGSVTSGGTESCLLAVKSAREGWLAQQGRRAGDPGGPRPEVVMPTTAHPAFRKAAHYLGLVPVEVPVDPATGMVDADALLSAVTAATALVVVSAPNYPFGTIDPIARVADGAARLGVAVHVDACIGGWLLPWWPEGAAGEPWDFAVDGVTSISTDLHKYGYAPKGASVVLYRGRQRHRGQYFATTGWPGYPVVNPTMLGSRSATAMAAAWAVTQALGTQGYADLVAQTAAATGAVRRAIDGLSGLSVVGDPAAALLAVAADPDRAPAHQVDPFAWVDAVRRRGFLLQAQPAFAQGDGSVLPRTAHLTFTPVTESVTRELVAALRDGADEVRGRAAPGPQPDLVERVITGGLPEEMAPVLSTLEAMDGDAAPAALTSLLASVIDPDVGHDTDGAADA</sequence>
<dbReference type="EMBL" id="CP063169">
    <property type="protein sequence ID" value="QOR72490.1"/>
    <property type="molecule type" value="Genomic_DNA"/>
</dbReference>
<dbReference type="GO" id="GO:0019752">
    <property type="term" value="P:carboxylic acid metabolic process"/>
    <property type="evidence" value="ECO:0007669"/>
    <property type="project" value="InterPro"/>
</dbReference>
<gene>
    <name evidence="7" type="ORF">IM660_09845</name>
</gene>
<evidence type="ECO:0000256" key="5">
    <source>
        <dbReference type="PIRSR" id="PIRSR602129-50"/>
    </source>
</evidence>
<feature type="modified residue" description="N6-(pyridoxal phosphate)lysine" evidence="5">
    <location>
        <position position="244"/>
    </location>
</feature>
<keyword evidence="7" id="KW-0808">Transferase</keyword>
<comment type="cofactor">
    <cofactor evidence="1 5 6">
        <name>pyridoxal 5'-phosphate</name>
        <dbReference type="ChEBI" id="CHEBI:597326"/>
    </cofactor>
</comment>
<dbReference type="InterPro" id="IPR015424">
    <property type="entry name" value="PyrdxlP-dep_Trfase"/>
</dbReference>
<dbReference type="PANTHER" id="PTHR42735">
    <property type="match status" value="1"/>
</dbReference>
<dbReference type="GO" id="GO:0008483">
    <property type="term" value="F:transaminase activity"/>
    <property type="evidence" value="ECO:0007669"/>
    <property type="project" value="UniProtKB-KW"/>
</dbReference>
<dbReference type="AlphaFoldDB" id="A0A7M1SY44"/>
<keyword evidence="3 6" id="KW-0456">Lyase</keyword>
<evidence type="ECO:0000313" key="8">
    <source>
        <dbReference type="Proteomes" id="UP000593758"/>
    </source>
</evidence>
<dbReference type="PANTHER" id="PTHR42735:SF6">
    <property type="entry name" value="SPHINGOSINE-1-PHOSPHATE LYASE 1"/>
    <property type="match status" value="1"/>
</dbReference>
<dbReference type="Gene3D" id="3.90.1150.10">
    <property type="entry name" value="Aspartate Aminotransferase, domain 1"/>
    <property type="match status" value="1"/>
</dbReference>
<keyword evidence="7" id="KW-0032">Aminotransferase</keyword>
<name>A0A7M1SY44_9MICO</name>
<organism evidence="7 8">
    <name type="scientific">Ruania alkalisoli</name>
    <dbReference type="NCBI Taxonomy" id="2779775"/>
    <lineage>
        <taxon>Bacteria</taxon>
        <taxon>Bacillati</taxon>
        <taxon>Actinomycetota</taxon>
        <taxon>Actinomycetes</taxon>
        <taxon>Micrococcales</taxon>
        <taxon>Ruaniaceae</taxon>
        <taxon>Ruania</taxon>
    </lineage>
</organism>
<keyword evidence="8" id="KW-1185">Reference proteome</keyword>